<feature type="compositionally biased region" description="Basic and acidic residues" evidence="1">
    <location>
        <begin position="74"/>
        <end position="88"/>
    </location>
</feature>
<evidence type="ECO:0000256" key="1">
    <source>
        <dbReference type="SAM" id="MobiDB-lite"/>
    </source>
</evidence>
<feature type="signal peptide" evidence="2">
    <location>
        <begin position="1"/>
        <end position="24"/>
    </location>
</feature>
<evidence type="ECO:0000313" key="3">
    <source>
        <dbReference type="EMBL" id="GHI41748.1"/>
    </source>
</evidence>
<feature type="region of interest" description="Disordered" evidence="1">
    <location>
        <begin position="25"/>
        <end position="88"/>
    </location>
</feature>
<evidence type="ECO:0000256" key="2">
    <source>
        <dbReference type="SAM" id="SignalP"/>
    </source>
</evidence>
<proteinExistence type="predicted"/>
<keyword evidence="4" id="KW-1185">Reference proteome</keyword>
<evidence type="ECO:0000313" key="4">
    <source>
        <dbReference type="Proteomes" id="UP001050808"/>
    </source>
</evidence>
<sequence length="232" mass="24353">MNRRNGPDRRAVLLGLALAAPVVAAGCGSGHGKKSASKGSSSAGPAPSDPGRDTTVMIIRHGEKPGSGDPGFDEAGKQDKKSLTERGWERSRALPRLFLPNGVGSHASSGSAPLPRPATLYAAADQGPDAGAHRMRQTVTPLAKALHVPVNTEFAEGREEELAAAALAATAPVLICWEHSRIPPIVEALGASRAGGVPQEWPDRFDLVWVFTRRAGTWTFRSVPQHLLTGDA</sequence>
<keyword evidence="2" id="KW-0732">Signal</keyword>
<dbReference type="Proteomes" id="UP001050808">
    <property type="component" value="Unassembled WGS sequence"/>
</dbReference>
<dbReference type="EMBL" id="BNDY01000017">
    <property type="protein sequence ID" value="GHI41748.1"/>
    <property type="molecule type" value="Genomic_DNA"/>
</dbReference>
<organism evidence="3 4">
    <name type="scientific">Streptomyces violascens</name>
    <dbReference type="NCBI Taxonomy" id="67381"/>
    <lineage>
        <taxon>Bacteria</taxon>
        <taxon>Bacillati</taxon>
        <taxon>Actinomycetota</taxon>
        <taxon>Actinomycetes</taxon>
        <taxon>Kitasatosporales</taxon>
        <taxon>Streptomycetaceae</taxon>
        <taxon>Streptomyces</taxon>
    </lineage>
</organism>
<gene>
    <name evidence="3" type="ORF">Sviol_61560</name>
</gene>
<accession>A0ABQ3QWV0</accession>
<evidence type="ECO:0008006" key="5">
    <source>
        <dbReference type="Google" id="ProtNLM"/>
    </source>
</evidence>
<dbReference type="InterPro" id="IPR006311">
    <property type="entry name" value="TAT_signal"/>
</dbReference>
<name>A0ABQ3QWV0_9ACTN</name>
<protein>
    <recommendedName>
        <fullName evidence="5">Histidine phosphatase family protein</fullName>
    </recommendedName>
</protein>
<dbReference type="PROSITE" id="PS51257">
    <property type="entry name" value="PROKAR_LIPOPROTEIN"/>
    <property type="match status" value="1"/>
</dbReference>
<dbReference type="RefSeq" id="WP_226599707.1">
    <property type="nucleotide sequence ID" value="NZ_BMUA01000008.1"/>
</dbReference>
<feature type="compositionally biased region" description="Low complexity" evidence="1">
    <location>
        <begin position="37"/>
        <end position="46"/>
    </location>
</feature>
<comment type="caution">
    <text evidence="3">The sequence shown here is derived from an EMBL/GenBank/DDBJ whole genome shotgun (WGS) entry which is preliminary data.</text>
</comment>
<dbReference type="PROSITE" id="PS51318">
    <property type="entry name" value="TAT"/>
    <property type="match status" value="1"/>
</dbReference>
<reference evidence="3" key="1">
    <citation type="submission" date="2024-05" db="EMBL/GenBank/DDBJ databases">
        <title>Whole genome shotgun sequence of Streptomyces violascens NBRC 12920.</title>
        <authorList>
            <person name="Komaki H."/>
            <person name="Tamura T."/>
        </authorList>
    </citation>
    <scope>NUCLEOTIDE SEQUENCE</scope>
    <source>
        <strain evidence="3">NBRC 12920</strain>
    </source>
</reference>
<feature type="chain" id="PRO_5045944812" description="Histidine phosphatase family protein" evidence="2">
    <location>
        <begin position="25"/>
        <end position="232"/>
    </location>
</feature>